<dbReference type="GO" id="GO:0006529">
    <property type="term" value="P:asparagine biosynthetic process"/>
    <property type="evidence" value="ECO:0007669"/>
    <property type="project" value="InterPro"/>
</dbReference>
<evidence type="ECO:0000256" key="2">
    <source>
        <dbReference type="ARBA" id="ARBA00022741"/>
    </source>
</evidence>
<evidence type="ECO:0000313" key="5">
    <source>
        <dbReference type="EMBL" id="KKL86537.1"/>
    </source>
</evidence>
<dbReference type="SUPFAM" id="SSF52402">
    <property type="entry name" value="Adenine nucleotide alpha hydrolases-like"/>
    <property type="match status" value="1"/>
</dbReference>
<accession>A0A0F9IGN7</accession>
<dbReference type="CDD" id="cd01991">
    <property type="entry name" value="Asn_synthase_B_C"/>
    <property type="match status" value="1"/>
</dbReference>
<dbReference type="PANTHER" id="PTHR11772:SF23">
    <property type="entry name" value="ASPARAGINE SYNTHETASE [GLUTAMINE-HYDROLYZING]"/>
    <property type="match status" value="1"/>
</dbReference>
<evidence type="ECO:0000259" key="4">
    <source>
        <dbReference type="Pfam" id="PF00733"/>
    </source>
</evidence>
<evidence type="ECO:0000256" key="1">
    <source>
        <dbReference type="ARBA" id="ARBA00005187"/>
    </source>
</evidence>
<dbReference type="InterPro" id="IPR014729">
    <property type="entry name" value="Rossmann-like_a/b/a_fold"/>
</dbReference>
<dbReference type="InterPro" id="IPR001962">
    <property type="entry name" value="Asn_synthase"/>
</dbReference>
<dbReference type="GO" id="GO:0005524">
    <property type="term" value="F:ATP binding"/>
    <property type="evidence" value="ECO:0007669"/>
    <property type="project" value="UniProtKB-KW"/>
</dbReference>
<dbReference type="EMBL" id="LAZR01021086">
    <property type="protein sequence ID" value="KKL86537.1"/>
    <property type="molecule type" value="Genomic_DNA"/>
</dbReference>
<protein>
    <recommendedName>
        <fullName evidence="4">Asparagine synthetase domain-containing protein</fullName>
    </recommendedName>
</protein>
<sequence length="257" mass="29172">MDVGEVVIIYPKNWNEIGQEIPNKNIEKAIIATLEDIGVNNIALSGGVDSSLLLHYMSDMFDEVNAYTIGSSMDHPDVVYAQQAASQFDNVKHRIYIITEEEIKKEEKPSDLKGDAAVRLLYKHIKQDGVENIVAGDGIDEFTAGYYAHQKEPDSYKIYYDFIRRLQKEQLEPLNKNTSSVNVHLPYLDSRIILLLSQIPLADKVDANARKKIIYSLAKGKVPKGIIERRKYGFCDALSDIVEPITYTNDKTAYRVW</sequence>
<dbReference type="AlphaFoldDB" id="A0A0F9IGN7"/>
<dbReference type="PANTHER" id="PTHR11772">
    <property type="entry name" value="ASPARAGINE SYNTHETASE"/>
    <property type="match status" value="1"/>
</dbReference>
<dbReference type="Pfam" id="PF00733">
    <property type="entry name" value="Asn_synthase"/>
    <property type="match status" value="2"/>
</dbReference>
<proteinExistence type="predicted"/>
<feature type="domain" description="Asparagine synthetase" evidence="4">
    <location>
        <begin position="179"/>
        <end position="240"/>
    </location>
</feature>
<name>A0A0F9IGN7_9ZZZZ</name>
<feature type="domain" description="Asparagine synthetase" evidence="4">
    <location>
        <begin position="42"/>
        <end position="171"/>
    </location>
</feature>
<feature type="non-terminal residue" evidence="5">
    <location>
        <position position="257"/>
    </location>
</feature>
<dbReference type="InterPro" id="IPR050795">
    <property type="entry name" value="Asn_Synthetase"/>
</dbReference>
<evidence type="ECO:0000256" key="3">
    <source>
        <dbReference type="ARBA" id="ARBA00022840"/>
    </source>
</evidence>
<organism evidence="5">
    <name type="scientific">marine sediment metagenome</name>
    <dbReference type="NCBI Taxonomy" id="412755"/>
    <lineage>
        <taxon>unclassified sequences</taxon>
        <taxon>metagenomes</taxon>
        <taxon>ecological metagenomes</taxon>
    </lineage>
</organism>
<dbReference type="Gene3D" id="3.40.50.620">
    <property type="entry name" value="HUPs"/>
    <property type="match status" value="1"/>
</dbReference>
<dbReference type="GO" id="GO:0004066">
    <property type="term" value="F:asparagine synthase (glutamine-hydrolyzing) activity"/>
    <property type="evidence" value="ECO:0007669"/>
    <property type="project" value="InterPro"/>
</dbReference>
<comment type="pathway">
    <text evidence="1">Amino-acid biosynthesis; L-asparagine biosynthesis; L-asparagine from L-aspartate (L-Gln route): step 1/1.</text>
</comment>
<keyword evidence="3" id="KW-0067">ATP-binding</keyword>
<reference evidence="5" key="1">
    <citation type="journal article" date="2015" name="Nature">
        <title>Complex archaea that bridge the gap between prokaryotes and eukaryotes.</title>
        <authorList>
            <person name="Spang A."/>
            <person name="Saw J.H."/>
            <person name="Jorgensen S.L."/>
            <person name="Zaremba-Niedzwiedzka K."/>
            <person name="Martijn J."/>
            <person name="Lind A.E."/>
            <person name="van Eijk R."/>
            <person name="Schleper C."/>
            <person name="Guy L."/>
            <person name="Ettema T.J."/>
        </authorList>
    </citation>
    <scope>NUCLEOTIDE SEQUENCE</scope>
</reference>
<gene>
    <name evidence="5" type="ORF">LCGC14_1943780</name>
</gene>
<dbReference type="GO" id="GO:0005829">
    <property type="term" value="C:cytosol"/>
    <property type="evidence" value="ECO:0007669"/>
    <property type="project" value="TreeGrafter"/>
</dbReference>
<keyword evidence="2" id="KW-0547">Nucleotide-binding</keyword>
<comment type="caution">
    <text evidence="5">The sequence shown here is derived from an EMBL/GenBank/DDBJ whole genome shotgun (WGS) entry which is preliminary data.</text>
</comment>